<feature type="domain" description="MHD" evidence="1">
    <location>
        <begin position="1"/>
        <end position="113"/>
    </location>
</feature>
<dbReference type="Pfam" id="PF00928">
    <property type="entry name" value="Adap_comp_sub"/>
    <property type="match status" value="1"/>
</dbReference>
<keyword evidence="3" id="KW-1185">Reference proteome</keyword>
<dbReference type="PROSITE" id="PS51072">
    <property type="entry name" value="MHD"/>
    <property type="match status" value="1"/>
</dbReference>
<evidence type="ECO:0000313" key="2">
    <source>
        <dbReference type="EMBL" id="KAK6303050.1"/>
    </source>
</evidence>
<organism evidence="2 3">
    <name type="scientific">Coregonus suidteri</name>
    <dbReference type="NCBI Taxonomy" id="861788"/>
    <lineage>
        <taxon>Eukaryota</taxon>
        <taxon>Metazoa</taxon>
        <taxon>Chordata</taxon>
        <taxon>Craniata</taxon>
        <taxon>Vertebrata</taxon>
        <taxon>Euteleostomi</taxon>
        <taxon>Actinopterygii</taxon>
        <taxon>Neopterygii</taxon>
        <taxon>Teleostei</taxon>
        <taxon>Protacanthopterygii</taxon>
        <taxon>Salmoniformes</taxon>
        <taxon>Salmonidae</taxon>
        <taxon>Coregoninae</taxon>
        <taxon>Coregonus</taxon>
    </lineage>
</organism>
<evidence type="ECO:0000313" key="3">
    <source>
        <dbReference type="Proteomes" id="UP001356427"/>
    </source>
</evidence>
<evidence type="ECO:0000259" key="1">
    <source>
        <dbReference type="PROSITE" id="PS51072"/>
    </source>
</evidence>
<name>A0AAN8QFW1_9TELE</name>
<dbReference type="SUPFAM" id="SSF49447">
    <property type="entry name" value="Second domain of Mu2 adaptin subunit (ap50) of ap2 adaptor"/>
    <property type="match status" value="1"/>
</dbReference>
<dbReference type="AlphaFoldDB" id="A0AAN8QFW1"/>
<gene>
    <name evidence="2" type="ORF">J4Q44_G00274050</name>
</gene>
<dbReference type="InterPro" id="IPR050431">
    <property type="entry name" value="Adaptor_comp_med_subunit"/>
</dbReference>
<dbReference type="EMBL" id="JAGTTL010000025">
    <property type="protein sequence ID" value="KAK6303050.1"/>
    <property type="molecule type" value="Genomic_DNA"/>
</dbReference>
<dbReference type="InterPro" id="IPR028565">
    <property type="entry name" value="MHD"/>
</dbReference>
<protein>
    <recommendedName>
        <fullName evidence="1">MHD domain-containing protein</fullName>
    </recommendedName>
</protein>
<reference evidence="2 3" key="1">
    <citation type="submission" date="2021-04" db="EMBL/GenBank/DDBJ databases">
        <authorList>
            <person name="De Guttry C."/>
            <person name="Zahm M."/>
            <person name="Klopp C."/>
            <person name="Cabau C."/>
            <person name="Louis A."/>
            <person name="Berthelot C."/>
            <person name="Parey E."/>
            <person name="Roest Crollius H."/>
            <person name="Montfort J."/>
            <person name="Robinson-Rechavi M."/>
            <person name="Bucao C."/>
            <person name="Bouchez O."/>
            <person name="Gislard M."/>
            <person name="Lluch J."/>
            <person name="Milhes M."/>
            <person name="Lampietro C."/>
            <person name="Lopez Roques C."/>
            <person name="Donnadieu C."/>
            <person name="Braasch I."/>
            <person name="Desvignes T."/>
            <person name="Postlethwait J."/>
            <person name="Bobe J."/>
            <person name="Wedekind C."/>
            <person name="Guiguen Y."/>
        </authorList>
    </citation>
    <scope>NUCLEOTIDE SEQUENCE [LARGE SCALE GENOMIC DNA]</scope>
    <source>
        <strain evidence="2">Cs_M1</strain>
        <tissue evidence="2">Blood</tissue>
    </source>
</reference>
<sequence>MSAHVSGRVVMKSYLSGMPECKFGMNDKIVIDKQGKGGADEAAGKSGGGGGKQSVAIDDCTFHQCVRLSKFDAERSISFIPPDGECELMRYRSTKDIILPFRVIPLVREVGRT</sequence>
<proteinExistence type="predicted"/>
<dbReference type="Proteomes" id="UP001356427">
    <property type="component" value="Unassembled WGS sequence"/>
</dbReference>
<dbReference type="Gene3D" id="2.60.40.1170">
    <property type="entry name" value="Mu homology domain, subdomain B"/>
    <property type="match status" value="1"/>
</dbReference>
<dbReference type="PANTHER" id="PTHR10529">
    <property type="entry name" value="AP COMPLEX SUBUNIT MU"/>
    <property type="match status" value="1"/>
</dbReference>
<comment type="caution">
    <text evidence="2">The sequence shown here is derived from an EMBL/GenBank/DDBJ whole genome shotgun (WGS) entry which is preliminary data.</text>
</comment>
<accession>A0AAN8QFW1</accession>
<dbReference type="InterPro" id="IPR036168">
    <property type="entry name" value="AP2_Mu_C_sf"/>
</dbReference>